<evidence type="ECO:0000256" key="4">
    <source>
        <dbReference type="ARBA" id="ARBA00022777"/>
    </source>
</evidence>
<dbReference type="AlphaFoldDB" id="A0A9P8QL08"/>
<feature type="region of interest" description="Disordered" evidence="6">
    <location>
        <begin position="1"/>
        <end position="165"/>
    </location>
</feature>
<feature type="compositionally biased region" description="Basic and acidic residues" evidence="6">
    <location>
        <begin position="80"/>
        <end position="90"/>
    </location>
</feature>
<evidence type="ECO:0000256" key="2">
    <source>
        <dbReference type="ARBA" id="ARBA00022679"/>
    </source>
</evidence>
<accession>A0A9P8QL08</accession>
<dbReference type="OrthoDB" id="1668230at2759"/>
<dbReference type="InterPro" id="IPR011009">
    <property type="entry name" value="Kinase-like_dom_sf"/>
</dbReference>
<dbReference type="Pfam" id="PF00069">
    <property type="entry name" value="Pkinase"/>
    <property type="match status" value="1"/>
</dbReference>
<gene>
    <name evidence="8" type="ORF">Trco_003658</name>
</gene>
<protein>
    <recommendedName>
        <fullName evidence="7">Protein kinase domain-containing protein</fullName>
    </recommendedName>
</protein>
<proteinExistence type="predicted"/>
<evidence type="ECO:0000259" key="7">
    <source>
        <dbReference type="PROSITE" id="PS50011"/>
    </source>
</evidence>
<evidence type="ECO:0000256" key="1">
    <source>
        <dbReference type="ARBA" id="ARBA00022527"/>
    </source>
</evidence>
<organism evidence="8 9">
    <name type="scientific">Trichoderma cornu-damae</name>
    <dbReference type="NCBI Taxonomy" id="654480"/>
    <lineage>
        <taxon>Eukaryota</taxon>
        <taxon>Fungi</taxon>
        <taxon>Dikarya</taxon>
        <taxon>Ascomycota</taxon>
        <taxon>Pezizomycotina</taxon>
        <taxon>Sordariomycetes</taxon>
        <taxon>Hypocreomycetidae</taxon>
        <taxon>Hypocreales</taxon>
        <taxon>Hypocreaceae</taxon>
        <taxon>Trichoderma</taxon>
    </lineage>
</organism>
<keyword evidence="3" id="KW-0547">Nucleotide-binding</keyword>
<evidence type="ECO:0000256" key="5">
    <source>
        <dbReference type="ARBA" id="ARBA00022840"/>
    </source>
</evidence>
<feature type="compositionally biased region" description="Polar residues" evidence="6">
    <location>
        <begin position="23"/>
        <end position="32"/>
    </location>
</feature>
<dbReference type="Gene3D" id="1.10.510.10">
    <property type="entry name" value="Transferase(Phosphotransferase) domain 1"/>
    <property type="match status" value="1"/>
</dbReference>
<dbReference type="GO" id="GO:0005524">
    <property type="term" value="F:ATP binding"/>
    <property type="evidence" value="ECO:0007669"/>
    <property type="project" value="UniProtKB-KW"/>
</dbReference>
<comment type="caution">
    <text evidence="8">The sequence shown here is derived from an EMBL/GenBank/DDBJ whole genome shotgun (WGS) entry which is preliminary data.</text>
</comment>
<dbReference type="EMBL" id="JAIWOZ010000003">
    <property type="protein sequence ID" value="KAH6607345.1"/>
    <property type="molecule type" value="Genomic_DNA"/>
</dbReference>
<dbReference type="SUPFAM" id="SSF56112">
    <property type="entry name" value="Protein kinase-like (PK-like)"/>
    <property type="match status" value="1"/>
</dbReference>
<keyword evidence="1" id="KW-0723">Serine/threonine-protein kinase</keyword>
<name>A0A9P8QL08_9HYPO</name>
<evidence type="ECO:0000313" key="8">
    <source>
        <dbReference type="EMBL" id="KAH6607345.1"/>
    </source>
</evidence>
<dbReference type="SMART" id="SM00220">
    <property type="entry name" value="S_TKc"/>
    <property type="match status" value="1"/>
</dbReference>
<keyword evidence="9" id="KW-1185">Reference proteome</keyword>
<keyword evidence="4" id="KW-0418">Kinase</keyword>
<feature type="region of interest" description="Disordered" evidence="6">
    <location>
        <begin position="329"/>
        <end position="394"/>
    </location>
</feature>
<dbReference type="InterPro" id="IPR008271">
    <property type="entry name" value="Ser/Thr_kinase_AS"/>
</dbReference>
<keyword evidence="5" id="KW-0067">ATP-binding</keyword>
<dbReference type="PROSITE" id="PS50011">
    <property type="entry name" value="PROTEIN_KINASE_DOM"/>
    <property type="match status" value="1"/>
</dbReference>
<reference evidence="8" key="1">
    <citation type="submission" date="2021-08" db="EMBL/GenBank/DDBJ databases">
        <title>Chromosome-Level Trichoderma cornu-damae using Hi-C Data.</title>
        <authorList>
            <person name="Kim C.S."/>
        </authorList>
    </citation>
    <scope>NUCLEOTIDE SEQUENCE</scope>
    <source>
        <strain evidence="8">KA19-0412C</strain>
    </source>
</reference>
<dbReference type="GO" id="GO:0005634">
    <property type="term" value="C:nucleus"/>
    <property type="evidence" value="ECO:0007669"/>
    <property type="project" value="TreeGrafter"/>
</dbReference>
<evidence type="ECO:0000256" key="3">
    <source>
        <dbReference type="ARBA" id="ARBA00022741"/>
    </source>
</evidence>
<feature type="compositionally biased region" description="Basic and acidic residues" evidence="6">
    <location>
        <begin position="125"/>
        <end position="141"/>
    </location>
</feature>
<sequence>MERPGVSSKQMNHDTSADDERQTSSGDTNAFTPSEMEAHCNRARAPKRAGAGTGTGTSANAKRRLSSGATNATLPPSEMQAHHQAHDARTRAPQRASTSANANANVAAERRPSPAAAAAAAEASRPSERKAGPPKRADEQSRAASKRAKTKPSSDGQARGPHRAAVRATLESGASDMLNLDIFSIGTSEEPPQHFTVSGADVPYTGPLKEVSLSQTHHDIGFKIHATVMPWGPEDAQDTSLGQPFLLQLFFDTNSDSVIFSNMTMARNKEVAVGASATALRPAPERSALPCFQQAILGVGGWDVQLGDRHVLRITVLPRRYVSIIPEAPEAPGAAGKPAKRPLELSQPDVSAAKRGKREGGPRGESNAIAVFQPAPPPPHDDSVRSISPAPADGNLRLGRVSGIRHALEQLRVGDTMKAVGRGEADYSLTRIEDIVVKESSLIFKAQHSGIPNTSTVVKVFRTTTDLVPNARTVDVATAARCWIREAKNHLRVSQHPSVVRLYQMDGRFLSLYMEHVASPDLFSYHEARANPLCTLSASDAETVLRNIADALKYIHGEGIVHNDIKPGNILYSKDRGAVLIDFGLSTDDQRVHSGGTPWYVPPEYLHHGHRGVPGDVFALGVVLLFLFRKIPLPELQVPRLHWLIADVRHEASPMRAGARYTMNKWLDIVKEASNKIPSVSDEPDAKAVSIVKKMLAAKPKDRISVDGIIEELQGLDDDAL</sequence>
<feature type="compositionally biased region" description="Low complexity" evidence="6">
    <location>
        <begin position="100"/>
        <end position="124"/>
    </location>
</feature>
<dbReference type="Proteomes" id="UP000827724">
    <property type="component" value="Unassembled WGS sequence"/>
</dbReference>
<evidence type="ECO:0000256" key="6">
    <source>
        <dbReference type="SAM" id="MobiDB-lite"/>
    </source>
</evidence>
<dbReference type="PANTHER" id="PTHR24345">
    <property type="entry name" value="SERINE/THREONINE-PROTEIN KINASE PLK"/>
    <property type="match status" value="1"/>
</dbReference>
<evidence type="ECO:0000313" key="9">
    <source>
        <dbReference type="Proteomes" id="UP000827724"/>
    </source>
</evidence>
<dbReference type="InterPro" id="IPR000719">
    <property type="entry name" value="Prot_kinase_dom"/>
</dbReference>
<dbReference type="PANTHER" id="PTHR24345:SF91">
    <property type="entry name" value="SERINE_THREONINE-PROTEIN KINASE PLK4"/>
    <property type="match status" value="1"/>
</dbReference>
<feature type="domain" description="Protein kinase" evidence="7">
    <location>
        <begin position="429"/>
        <end position="721"/>
    </location>
</feature>
<keyword evidence="2" id="KW-0808">Transferase</keyword>
<dbReference type="GO" id="GO:0004674">
    <property type="term" value="F:protein serine/threonine kinase activity"/>
    <property type="evidence" value="ECO:0007669"/>
    <property type="project" value="UniProtKB-KW"/>
</dbReference>
<dbReference type="PROSITE" id="PS00108">
    <property type="entry name" value="PROTEIN_KINASE_ST"/>
    <property type="match status" value="1"/>
</dbReference>
<feature type="compositionally biased region" description="Basic and acidic residues" evidence="6">
    <location>
        <begin position="11"/>
        <end position="22"/>
    </location>
</feature>